<dbReference type="RefSeq" id="WP_094159267.1">
    <property type="nucleotide sequence ID" value="NZ_LT592170.1"/>
</dbReference>
<dbReference type="Gene3D" id="3.30.70.270">
    <property type="match status" value="1"/>
</dbReference>
<accession>A0A238D0T9</accession>
<keyword evidence="3" id="KW-0812">Transmembrane</keyword>
<protein>
    <recommendedName>
        <fullName evidence="1">diguanylate cyclase</fullName>
        <ecNumber evidence="1">2.7.7.65</ecNumber>
    </recommendedName>
</protein>
<evidence type="ECO:0000259" key="4">
    <source>
        <dbReference type="PROSITE" id="PS50887"/>
    </source>
</evidence>
<dbReference type="InterPro" id="IPR050469">
    <property type="entry name" value="Diguanylate_Cyclase"/>
</dbReference>
<dbReference type="PANTHER" id="PTHR45138:SF9">
    <property type="entry name" value="DIGUANYLATE CYCLASE DGCM-RELATED"/>
    <property type="match status" value="1"/>
</dbReference>
<dbReference type="PANTHER" id="PTHR45138">
    <property type="entry name" value="REGULATORY COMPONENTS OF SENSORY TRANSDUCTION SYSTEM"/>
    <property type="match status" value="1"/>
</dbReference>
<feature type="domain" description="GGDEF" evidence="4">
    <location>
        <begin position="388"/>
        <end position="520"/>
    </location>
</feature>
<dbReference type="InterPro" id="IPR043128">
    <property type="entry name" value="Rev_trsase/Diguanyl_cyclase"/>
</dbReference>
<feature type="transmembrane region" description="Helical" evidence="3">
    <location>
        <begin position="154"/>
        <end position="173"/>
    </location>
</feature>
<feature type="transmembrane region" description="Helical" evidence="3">
    <location>
        <begin position="179"/>
        <end position="199"/>
    </location>
</feature>
<keyword evidence="3" id="KW-0472">Membrane</keyword>
<dbReference type="NCBIfam" id="TIGR00254">
    <property type="entry name" value="GGDEF"/>
    <property type="match status" value="1"/>
</dbReference>
<sequence>MTPDTLIAWDQVRSPLRRNGLFAHADEEREFLRGEWDYVGARLRSIGLWGTVAFMLAAITDFTVLGASPAFFGILALRFVVVGLGVHLVRLGRRREAPASQILTRALSVFEGAIVAIFLLVVAAYGGAVDYHAITALLLVIALYAYAPALSSVSLWLGPAFTLLFLLEAVFVLHAQPKVTSIVAVLLAFVNFAGWQIAVQFNRMQRLNWLDRQHLRREVAERLDAEQRALVGEESLRRLFDITPIPMVLTRQLDGRVLHYNQAAENLLDPVGKARAGLIPFSADFFVSEEQFAQQREILARDGRIGPLDVRLKTTEDKPVDVMLSSALLQFHGEPAIITSLVEITARKTYERELQRLAHTDPLTGLLNRRGFFAEASAQLQAARASGGALTVLLIDADHFKRINDTHGHGVGDQVLRQMGLAIQTALCETAVLARVGGEEFACLISGASLQRAGDIAERIRARVVAQELRCGEVTLQVSLSIGVSQVLESEQRIDDALSRADRAMYAAKQAGRNRVSLAV</sequence>
<evidence type="ECO:0000256" key="3">
    <source>
        <dbReference type="SAM" id="Phobius"/>
    </source>
</evidence>
<reference evidence="5 6" key="1">
    <citation type="submission" date="2016-06" db="EMBL/GenBank/DDBJ databases">
        <authorList>
            <person name="Kjaerup R.B."/>
            <person name="Dalgaard T.S."/>
            <person name="Juul-Madsen H.R."/>
        </authorList>
    </citation>
    <scope>NUCLEOTIDE SEQUENCE [LARGE SCALE GENOMIC DNA]</scope>
    <source>
        <strain evidence="5 6">DSM 16361</strain>
    </source>
</reference>
<dbReference type="Gene3D" id="3.30.450.20">
    <property type="entry name" value="PAS domain"/>
    <property type="match status" value="1"/>
</dbReference>
<organism evidence="5 6">
    <name type="scientific">Thiomonas delicata</name>
    <name type="common">Thiomonas cuprina</name>
    <dbReference type="NCBI Taxonomy" id="364030"/>
    <lineage>
        <taxon>Bacteria</taxon>
        <taxon>Pseudomonadati</taxon>
        <taxon>Pseudomonadota</taxon>
        <taxon>Betaproteobacteria</taxon>
        <taxon>Burkholderiales</taxon>
        <taxon>Thiomonas</taxon>
    </lineage>
</organism>
<evidence type="ECO:0000313" key="6">
    <source>
        <dbReference type="Proteomes" id="UP000214566"/>
    </source>
</evidence>
<dbReference type="Pfam" id="PF00990">
    <property type="entry name" value="GGDEF"/>
    <property type="match status" value="1"/>
</dbReference>
<name>A0A238D0T9_THIDL</name>
<dbReference type="Proteomes" id="UP000214566">
    <property type="component" value="Unassembled WGS sequence"/>
</dbReference>
<evidence type="ECO:0000256" key="1">
    <source>
        <dbReference type="ARBA" id="ARBA00012528"/>
    </source>
</evidence>
<dbReference type="GO" id="GO:0052621">
    <property type="term" value="F:diguanylate cyclase activity"/>
    <property type="evidence" value="ECO:0007669"/>
    <property type="project" value="UniProtKB-EC"/>
</dbReference>
<dbReference type="EC" id="2.7.7.65" evidence="1"/>
<dbReference type="FunFam" id="3.30.70.270:FF:000001">
    <property type="entry name" value="Diguanylate cyclase domain protein"/>
    <property type="match status" value="1"/>
</dbReference>
<dbReference type="InterPro" id="IPR000160">
    <property type="entry name" value="GGDEF_dom"/>
</dbReference>
<dbReference type="OrthoDB" id="9813903at2"/>
<evidence type="ECO:0000256" key="2">
    <source>
        <dbReference type="ARBA" id="ARBA00034247"/>
    </source>
</evidence>
<dbReference type="SMART" id="SM00267">
    <property type="entry name" value="GGDEF"/>
    <property type="match status" value="1"/>
</dbReference>
<dbReference type="InterPro" id="IPR029787">
    <property type="entry name" value="Nucleotide_cyclase"/>
</dbReference>
<dbReference type="InterPro" id="IPR035965">
    <property type="entry name" value="PAS-like_dom_sf"/>
</dbReference>
<proteinExistence type="predicted"/>
<gene>
    <name evidence="5" type="ORF">THIARS_50072</name>
</gene>
<dbReference type="AlphaFoldDB" id="A0A238D0T9"/>
<keyword evidence="6" id="KW-1185">Reference proteome</keyword>
<feature type="transmembrane region" description="Helical" evidence="3">
    <location>
        <begin position="71"/>
        <end position="90"/>
    </location>
</feature>
<dbReference type="SUPFAM" id="SSF55073">
    <property type="entry name" value="Nucleotide cyclase"/>
    <property type="match status" value="1"/>
</dbReference>
<dbReference type="PROSITE" id="PS50887">
    <property type="entry name" value="GGDEF"/>
    <property type="match status" value="1"/>
</dbReference>
<dbReference type="SUPFAM" id="SSF55785">
    <property type="entry name" value="PYP-like sensor domain (PAS domain)"/>
    <property type="match status" value="1"/>
</dbReference>
<evidence type="ECO:0000313" key="5">
    <source>
        <dbReference type="EMBL" id="SBP86824.1"/>
    </source>
</evidence>
<comment type="catalytic activity">
    <reaction evidence="2">
        <text>2 GTP = 3',3'-c-di-GMP + 2 diphosphate</text>
        <dbReference type="Rhea" id="RHEA:24898"/>
        <dbReference type="ChEBI" id="CHEBI:33019"/>
        <dbReference type="ChEBI" id="CHEBI:37565"/>
        <dbReference type="ChEBI" id="CHEBI:58805"/>
        <dbReference type="EC" id="2.7.7.65"/>
    </reaction>
</comment>
<dbReference type="EMBL" id="FLMQ01000045">
    <property type="protein sequence ID" value="SBP86824.1"/>
    <property type="molecule type" value="Genomic_DNA"/>
</dbReference>
<keyword evidence="3" id="KW-1133">Transmembrane helix</keyword>
<feature type="transmembrane region" description="Helical" evidence="3">
    <location>
        <begin position="102"/>
        <end position="125"/>
    </location>
</feature>
<dbReference type="CDD" id="cd01949">
    <property type="entry name" value="GGDEF"/>
    <property type="match status" value="1"/>
</dbReference>